<feature type="region of interest" description="Disordered" evidence="1">
    <location>
        <begin position="166"/>
        <end position="197"/>
    </location>
</feature>
<evidence type="ECO:0000313" key="3">
    <source>
        <dbReference type="RefSeq" id="XP_021835337.1"/>
    </source>
</evidence>
<proteinExistence type="predicted"/>
<feature type="compositionally biased region" description="Basic and acidic residues" evidence="1">
    <location>
        <begin position="353"/>
        <end position="364"/>
    </location>
</feature>
<dbReference type="PANTHER" id="PTHR35117">
    <property type="entry name" value="MYOSIN-M HEAVY PROTEIN"/>
    <property type="match status" value="1"/>
</dbReference>
<feature type="region of interest" description="Disordered" evidence="1">
    <location>
        <begin position="340"/>
        <end position="395"/>
    </location>
</feature>
<name>A0A9R0HR16_SPIOL</name>
<gene>
    <name evidence="3" type="primary">LOC110775042</name>
</gene>
<evidence type="ECO:0000256" key="1">
    <source>
        <dbReference type="SAM" id="MobiDB-lite"/>
    </source>
</evidence>
<dbReference type="RefSeq" id="XP_021835337.1">
    <property type="nucleotide sequence ID" value="XM_021979645.2"/>
</dbReference>
<dbReference type="AlphaFoldDB" id="A0A9R0HR16"/>
<reference evidence="3" key="2">
    <citation type="submission" date="2025-08" db="UniProtKB">
        <authorList>
            <consortium name="RefSeq"/>
        </authorList>
    </citation>
    <scope>IDENTIFICATION</scope>
    <source>
        <tissue evidence="3">Leaf</tissue>
    </source>
</reference>
<accession>A0A9R0HR16</accession>
<dbReference type="Proteomes" id="UP000813463">
    <property type="component" value="Chromosome 2"/>
</dbReference>
<dbReference type="PANTHER" id="PTHR35117:SF1">
    <property type="entry name" value="MYOSIN-M HEAVY PROTEIN"/>
    <property type="match status" value="1"/>
</dbReference>
<feature type="region of interest" description="Disordered" evidence="1">
    <location>
        <begin position="1"/>
        <end position="20"/>
    </location>
</feature>
<feature type="region of interest" description="Disordered" evidence="1">
    <location>
        <begin position="257"/>
        <end position="314"/>
    </location>
</feature>
<feature type="region of interest" description="Disordered" evidence="1">
    <location>
        <begin position="502"/>
        <end position="522"/>
    </location>
</feature>
<dbReference type="GeneID" id="110775042"/>
<dbReference type="OrthoDB" id="1939654at2759"/>
<sequence>MAKQGKGRKSDTNNNNVGKGKVTPVQVAFLVDRYLADNNYSKTRSTFRSEASSVISKSFLQEAPKSLLSLGELLDEYIWLKEQKVVIEQEKTGLAQEKSRVQSLLQGMQDLMNVYNSTATVNCLTPPPPPPPPASVLPNSVYPAHGTPVMTSVSMSTMTQSVKMDHANFSTPTIGSRPPRKRKNYKDLQSAPQAPKKYCSSVTNNAFYDKGSNSVAQPNNASKSHIINHQFRPLQSVSPNFAQGGLHIQGTSVAKNLFNKPSLSPPSNSSGPKTPPRALSSQSDKSISPLEDVSSTAKSHNDGSTPPETTPTNCTIYSSKMIIMSPAKKISIERNQCTFSSSPVKSNKHHQSSNREHVKGRLDFDCSDVPTNLENTSGDGTSSSSSPTSESDREGDLFDLDLTSFEAFGPDFSLTEFLTDFGIECGGGTTDYSCPSTADASTDAVPQLLQDRNNGELGTSQDYIVEHSSAAQEAVAGDMIMNGGTDSISVQSIRKCIQIMSPKKGSRNSPIHEEENLTASAS</sequence>
<dbReference type="KEGG" id="soe:110775042"/>
<feature type="compositionally biased region" description="Low complexity" evidence="1">
    <location>
        <begin position="376"/>
        <end position="389"/>
    </location>
</feature>
<evidence type="ECO:0000313" key="2">
    <source>
        <dbReference type="Proteomes" id="UP000813463"/>
    </source>
</evidence>
<feature type="compositionally biased region" description="Polar residues" evidence="1">
    <location>
        <begin position="293"/>
        <end position="314"/>
    </location>
</feature>
<reference evidence="2" key="1">
    <citation type="journal article" date="2021" name="Nat. Commun.">
        <title>Genomic analyses provide insights into spinach domestication and the genetic basis of agronomic traits.</title>
        <authorList>
            <person name="Cai X."/>
            <person name="Sun X."/>
            <person name="Xu C."/>
            <person name="Sun H."/>
            <person name="Wang X."/>
            <person name="Ge C."/>
            <person name="Zhang Z."/>
            <person name="Wang Q."/>
            <person name="Fei Z."/>
            <person name="Jiao C."/>
            <person name="Wang Q."/>
        </authorList>
    </citation>
    <scope>NUCLEOTIDE SEQUENCE [LARGE SCALE GENOMIC DNA]</scope>
    <source>
        <strain evidence="2">cv. Varoflay</strain>
    </source>
</reference>
<feature type="compositionally biased region" description="Low complexity" evidence="1">
    <location>
        <begin position="261"/>
        <end position="272"/>
    </location>
</feature>
<organism evidence="2 3">
    <name type="scientific">Spinacia oleracea</name>
    <name type="common">Spinach</name>
    <dbReference type="NCBI Taxonomy" id="3562"/>
    <lineage>
        <taxon>Eukaryota</taxon>
        <taxon>Viridiplantae</taxon>
        <taxon>Streptophyta</taxon>
        <taxon>Embryophyta</taxon>
        <taxon>Tracheophyta</taxon>
        <taxon>Spermatophyta</taxon>
        <taxon>Magnoliopsida</taxon>
        <taxon>eudicotyledons</taxon>
        <taxon>Gunneridae</taxon>
        <taxon>Pentapetalae</taxon>
        <taxon>Caryophyllales</taxon>
        <taxon>Chenopodiaceae</taxon>
        <taxon>Chenopodioideae</taxon>
        <taxon>Anserineae</taxon>
        <taxon>Spinacia</taxon>
    </lineage>
</organism>
<keyword evidence="2" id="KW-1185">Reference proteome</keyword>
<protein>
    <recommendedName>
        <fullName evidence="4">LisH domain-containing protein</fullName>
    </recommendedName>
</protein>
<evidence type="ECO:0008006" key="4">
    <source>
        <dbReference type="Google" id="ProtNLM"/>
    </source>
</evidence>